<dbReference type="Proteomes" id="UP000095085">
    <property type="component" value="Unassembled WGS sequence"/>
</dbReference>
<name>A0A1E4RT63_9ASCO</name>
<keyword evidence="3" id="KW-1185">Reference proteome</keyword>
<feature type="compositionally biased region" description="Basic and acidic residues" evidence="1">
    <location>
        <begin position="31"/>
        <end position="43"/>
    </location>
</feature>
<dbReference type="RefSeq" id="XP_020079529.1">
    <property type="nucleotide sequence ID" value="XM_020219992.1"/>
</dbReference>
<protein>
    <submittedName>
        <fullName evidence="2">Uncharacterized protein</fullName>
    </submittedName>
</protein>
<dbReference type="EMBL" id="KV454538">
    <property type="protein sequence ID" value="ODV70462.1"/>
    <property type="molecule type" value="Genomic_DNA"/>
</dbReference>
<sequence>MSKITEVADVVEVNDKCEIAERNDLREMLDVRETKKADKENEKAQPGLKRKSSRLSRFFLRQPDTAEIDTAEIDTAEIDTAETDAKAESKPVACPLKELTNIESRKSITGLKIRDNMSYYLGLSKNEEQPASEAPRIEKPQISETSNSETSASETPNKNEEFLGIPSSRLAFFEDSQRMAFKVSLRTFREREITYNFYFKWVLWVENLNAKRDLRIFQMVETNYDLEDTFRFFKANQTTYNKVHFFRLGIMPRRKSTKLKHGTRIEFKVPSVLASDFVSESLKMVLGDILYLPSNIQSTYEKHPSSQRSVLTSTVPILGVTFKNCNSEYSVLIFWTTQPIQQDPTCFVELLDLVRDTIPSYLHKILHLAVLVANSTLESYNIFKESP</sequence>
<dbReference type="GeneID" id="30994542"/>
<evidence type="ECO:0000256" key="1">
    <source>
        <dbReference type="SAM" id="MobiDB-lite"/>
    </source>
</evidence>
<proteinExistence type="predicted"/>
<feature type="compositionally biased region" description="Low complexity" evidence="1">
    <location>
        <begin position="143"/>
        <end position="155"/>
    </location>
</feature>
<gene>
    <name evidence="2" type="ORF">HYPBUDRAFT_146799</name>
</gene>
<feature type="region of interest" description="Disordered" evidence="1">
    <location>
        <begin position="125"/>
        <end position="161"/>
    </location>
</feature>
<dbReference type="AlphaFoldDB" id="A0A1E4RT63"/>
<reference evidence="3" key="1">
    <citation type="submission" date="2016-05" db="EMBL/GenBank/DDBJ databases">
        <title>Comparative genomics of biotechnologically important yeasts.</title>
        <authorList>
            <consortium name="DOE Joint Genome Institute"/>
            <person name="Riley R."/>
            <person name="Haridas S."/>
            <person name="Wolfe K.H."/>
            <person name="Lopes M.R."/>
            <person name="Hittinger C.T."/>
            <person name="Goker M."/>
            <person name="Salamov A."/>
            <person name="Wisecaver J."/>
            <person name="Long T.M."/>
            <person name="Aerts A.L."/>
            <person name="Barry K."/>
            <person name="Choi C."/>
            <person name="Clum A."/>
            <person name="Coughlan A.Y."/>
            <person name="Deshpande S."/>
            <person name="Douglass A.P."/>
            <person name="Hanson S.J."/>
            <person name="Klenk H.-P."/>
            <person name="Labutti K."/>
            <person name="Lapidus A."/>
            <person name="Lindquist E."/>
            <person name="Lipzen A."/>
            <person name="Meier-Kolthoff J.P."/>
            <person name="Ohm R.A."/>
            <person name="Otillar R.P."/>
            <person name="Pangilinan J."/>
            <person name="Peng Y."/>
            <person name="Rokas A."/>
            <person name="Rosa C.A."/>
            <person name="Scheuner C."/>
            <person name="Sibirny A.A."/>
            <person name="Slot J.C."/>
            <person name="Stielow J.B."/>
            <person name="Sun H."/>
            <person name="Kurtzman C.P."/>
            <person name="Blackwell M."/>
            <person name="Grigoriev I.V."/>
            <person name="Jeffries T.W."/>
        </authorList>
    </citation>
    <scope>NUCLEOTIDE SEQUENCE [LARGE SCALE GENOMIC DNA]</scope>
    <source>
        <strain evidence="3">NRRL Y-1933</strain>
    </source>
</reference>
<evidence type="ECO:0000313" key="2">
    <source>
        <dbReference type="EMBL" id="ODV70462.1"/>
    </source>
</evidence>
<dbReference type="OrthoDB" id="4018187at2759"/>
<feature type="region of interest" description="Disordered" evidence="1">
    <location>
        <begin position="31"/>
        <end position="55"/>
    </location>
</feature>
<evidence type="ECO:0000313" key="3">
    <source>
        <dbReference type="Proteomes" id="UP000095085"/>
    </source>
</evidence>
<organism evidence="2 3">
    <name type="scientific">Hyphopichia burtonii NRRL Y-1933</name>
    <dbReference type="NCBI Taxonomy" id="984485"/>
    <lineage>
        <taxon>Eukaryota</taxon>
        <taxon>Fungi</taxon>
        <taxon>Dikarya</taxon>
        <taxon>Ascomycota</taxon>
        <taxon>Saccharomycotina</taxon>
        <taxon>Pichiomycetes</taxon>
        <taxon>Debaryomycetaceae</taxon>
        <taxon>Hyphopichia</taxon>
    </lineage>
</organism>
<accession>A0A1E4RT63</accession>